<dbReference type="AlphaFoldDB" id="A0A649Z514"/>
<sequence length="39" mass="4209">MLLGCPRHRLYKKTVITSHENRHCAVTTAAFGQGSGPVA</sequence>
<proteinExistence type="predicted"/>
<organism evidence="1">
    <name type="scientific">Escherichia coli</name>
    <dbReference type="NCBI Taxonomy" id="562"/>
    <lineage>
        <taxon>Bacteria</taxon>
        <taxon>Pseudomonadati</taxon>
        <taxon>Pseudomonadota</taxon>
        <taxon>Gammaproteobacteria</taxon>
        <taxon>Enterobacterales</taxon>
        <taxon>Enterobacteriaceae</taxon>
        <taxon>Escherichia</taxon>
    </lineage>
</organism>
<geneLocation type="plasmid" evidence="1">
    <name>p16EC-IncN</name>
</geneLocation>
<evidence type="ECO:0000313" key="1">
    <source>
        <dbReference type="EMBL" id="QGM50087.1"/>
    </source>
</evidence>
<dbReference type="EMBL" id="MN086778">
    <property type="protein sequence ID" value="QGM50087.1"/>
    <property type="molecule type" value="Genomic_DNA"/>
</dbReference>
<protein>
    <submittedName>
        <fullName evidence="1">Uncharacterized protein</fullName>
    </submittedName>
</protein>
<name>A0A649Z514_ECOLX</name>
<reference evidence="1" key="1">
    <citation type="submission" date="2019-06" db="EMBL/GenBank/DDBJ databases">
        <authorList>
            <person name="Song H."/>
            <person name="Liu D."/>
            <person name="Wang Y."/>
            <person name="Wu C."/>
        </authorList>
    </citation>
    <scope>NUCLEOTIDE SEQUENCE</scope>
    <source>
        <plasmid evidence="1">p16EC-IncN</plasmid>
    </source>
</reference>
<keyword evidence="1" id="KW-0614">Plasmid</keyword>
<accession>A0A649Z514</accession>